<evidence type="ECO:0000313" key="2">
    <source>
        <dbReference type="Proteomes" id="UP000183385"/>
    </source>
</evidence>
<proteinExistence type="predicted"/>
<protein>
    <submittedName>
        <fullName evidence="1">Uncharacterized protein</fullName>
    </submittedName>
</protein>
<gene>
    <name evidence="1" type="ORF">SAMN05216577_1169</name>
</gene>
<dbReference type="EMBL" id="FOLS01000016">
    <property type="protein sequence ID" value="SFD07287.1"/>
    <property type="molecule type" value="Genomic_DNA"/>
</dbReference>
<reference evidence="1 2" key="1">
    <citation type="submission" date="2016-10" db="EMBL/GenBank/DDBJ databases">
        <authorList>
            <person name="Varghese N."/>
            <person name="Submissions S."/>
        </authorList>
    </citation>
    <scope>NUCLEOTIDE SEQUENCE [LARGE SCALE GENOMIC DNA]</scope>
    <source>
        <strain evidence="1 2">LMG 18378</strain>
    </source>
</reference>
<dbReference type="AlphaFoldDB" id="A0AAQ1KG70"/>
<accession>A0AAQ1KG70</accession>
<name>A0AAQ1KG70_9PSED</name>
<organism evidence="1 2">
    <name type="scientific">Pseudomonas citronellolis</name>
    <dbReference type="NCBI Taxonomy" id="53408"/>
    <lineage>
        <taxon>Bacteria</taxon>
        <taxon>Pseudomonadati</taxon>
        <taxon>Pseudomonadota</taxon>
        <taxon>Gammaproteobacteria</taxon>
        <taxon>Pseudomonadales</taxon>
        <taxon>Pseudomonadaceae</taxon>
        <taxon>Pseudomonas</taxon>
    </lineage>
</organism>
<keyword evidence="2" id="KW-1185">Reference proteome</keyword>
<sequence>MTAYWMSEVMWPVPFDPRHTAFTHWIEPELQGTRVIAVLLEGKEHNWVGWHSKHKLLPPDSVTTDLREQLCELHRILAFNGERDWMLGAAFDGVLLDGVLTLVHALPLVPLLDGQDSSPHSVRRLELEEAFGEGLQRSPTLRLVPKVRLNTGARITSSLLSEACRTFDTSAVILKDADARWTKGPSIAWQRYDDNDL</sequence>
<dbReference type="Proteomes" id="UP000183385">
    <property type="component" value="Unassembled WGS sequence"/>
</dbReference>
<comment type="caution">
    <text evidence="1">The sequence shown here is derived from an EMBL/GenBank/DDBJ whole genome shotgun (WGS) entry which is preliminary data.</text>
</comment>
<evidence type="ECO:0000313" key="1">
    <source>
        <dbReference type="EMBL" id="SFD07287.1"/>
    </source>
</evidence>